<proteinExistence type="predicted"/>
<reference evidence="2" key="1">
    <citation type="submission" date="2016-11" db="EMBL/GenBank/DDBJ databases">
        <authorList>
            <person name="Varghese N."/>
            <person name="Submissions S."/>
        </authorList>
    </citation>
    <scope>NUCLEOTIDE SEQUENCE [LARGE SCALE GENOMIC DNA]</scope>
    <source>
        <strain evidence="2">DSM 27619</strain>
    </source>
</reference>
<organism evidence="1 2">
    <name type="scientific">Chryseobacterium arachidis</name>
    <dbReference type="NCBI Taxonomy" id="1416778"/>
    <lineage>
        <taxon>Bacteria</taxon>
        <taxon>Pseudomonadati</taxon>
        <taxon>Bacteroidota</taxon>
        <taxon>Flavobacteriia</taxon>
        <taxon>Flavobacteriales</taxon>
        <taxon>Weeksellaceae</taxon>
        <taxon>Chryseobacterium group</taxon>
        <taxon>Chryseobacterium</taxon>
    </lineage>
</organism>
<dbReference type="AlphaFoldDB" id="A0A1M4ZAI5"/>
<name>A0A1M4ZAI5_9FLAO</name>
<dbReference type="OrthoDB" id="1261717at2"/>
<dbReference type="STRING" id="1416778.SAMN05443633_103105"/>
<gene>
    <name evidence="1" type="ORF">SAMN05443633_103105</name>
</gene>
<protein>
    <submittedName>
        <fullName evidence="1">Uncharacterized protein</fullName>
    </submittedName>
</protein>
<sequence length="252" mass="29782">MRIINILSFIAIFLSVFVNAQISLNVTEVDYDTFEFYIPQHRTATDQEIKNKGHILEITLSNNSDKEVTLPLDTLSYALPYTDKANLYYNKPENIVSEPDITNVLGIYPFIYQDKQFKERELATDPFYEEEQLLEKAQISKLRLEKINDWKESKKIDNQLSATYNWYLIKNMMTIQPHQKIKYKIHFNPYSKMLHSLGKQEFYYGLKPKATYEVTFKIILNKNLYQFLTKEDKSKYPNIFTGVISSNTMTFK</sequence>
<dbReference type="Proteomes" id="UP000184518">
    <property type="component" value="Unassembled WGS sequence"/>
</dbReference>
<keyword evidence="2" id="KW-1185">Reference proteome</keyword>
<dbReference type="RefSeq" id="WP_072954649.1">
    <property type="nucleotide sequence ID" value="NZ_FQUT01000003.1"/>
</dbReference>
<accession>A0A1M4ZAI5</accession>
<dbReference type="EMBL" id="FQUT01000003">
    <property type="protein sequence ID" value="SHF15063.1"/>
    <property type="molecule type" value="Genomic_DNA"/>
</dbReference>
<evidence type="ECO:0000313" key="1">
    <source>
        <dbReference type="EMBL" id="SHF15063.1"/>
    </source>
</evidence>
<evidence type="ECO:0000313" key="2">
    <source>
        <dbReference type="Proteomes" id="UP000184518"/>
    </source>
</evidence>